<feature type="transmembrane region" description="Helical" evidence="1">
    <location>
        <begin position="65"/>
        <end position="82"/>
    </location>
</feature>
<organism evidence="2 3">
    <name type="scientific">Camelliibacillus cellulosilyticus</name>
    <dbReference type="NCBI Taxonomy" id="2174486"/>
    <lineage>
        <taxon>Bacteria</taxon>
        <taxon>Bacillati</taxon>
        <taxon>Bacillota</taxon>
        <taxon>Bacilli</taxon>
        <taxon>Bacillales</taxon>
        <taxon>Sporolactobacillaceae</taxon>
        <taxon>Camelliibacillus</taxon>
    </lineage>
</organism>
<feature type="transmembrane region" description="Helical" evidence="1">
    <location>
        <begin position="103"/>
        <end position="121"/>
    </location>
</feature>
<dbReference type="Pfam" id="PF11877">
    <property type="entry name" value="DUF3397"/>
    <property type="match status" value="1"/>
</dbReference>
<gene>
    <name evidence="2" type="ORF">ACFO4N_00725</name>
</gene>
<dbReference type="Proteomes" id="UP001596022">
    <property type="component" value="Unassembled WGS sequence"/>
</dbReference>
<feature type="transmembrane region" description="Helical" evidence="1">
    <location>
        <begin position="6"/>
        <end position="26"/>
    </location>
</feature>
<dbReference type="RefSeq" id="WP_376844301.1">
    <property type="nucleotide sequence ID" value="NZ_JBHSFW010000001.1"/>
</dbReference>
<evidence type="ECO:0000313" key="2">
    <source>
        <dbReference type="EMBL" id="MFC4617246.1"/>
    </source>
</evidence>
<reference evidence="3" key="1">
    <citation type="journal article" date="2019" name="Int. J. Syst. Evol. Microbiol.">
        <title>The Global Catalogue of Microorganisms (GCM) 10K type strain sequencing project: providing services to taxonomists for standard genome sequencing and annotation.</title>
        <authorList>
            <consortium name="The Broad Institute Genomics Platform"/>
            <consortium name="The Broad Institute Genome Sequencing Center for Infectious Disease"/>
            <person name="Wu L."/>
            <person name="Ma J."/>
        </authorList>
    </citation>
    <scope>NUCLEOTIDE SEQUENCE [LARGE SCALE GENOMIC DNA]</scope>
    <source>
        <strain evidence="3">CGMCC 1.16306</strain>
    </source>
</reference>
<dbReference type="EMBL" id="JBHSFW010000001">
    <property type="protein sequence ID" value="MFC4617246.1"/>
    <property type="molecule type" value="Genomic_DNA"/>
</dbReference>
<keyword evidence="1" id="KW-0472">Membrane</keyword>
<accession>A0ABV9GG38</accession>
<proteinExistence type="predicted"/>
<evidence type="ECO:0000313" key="3">
    <source>
        <dbReference type="Proteomes" id="UP001596022"/>
    </source>
</evidence>
<comment type="caution">
    <text evidence="2">The sequence shown here is derived from an EMBL/GenBank/DDBJ whole genome shotgun (WGS) entry which is preliminary data.</text>
</comment>
<keyword evidence="1" id="KW-0812">Transmembrane</keyword>
<name>A0ABV9GG38_9BACL</name>
<keyword evidence="1" id="KW-1133">Transmembrane helix</keyword>
<protein>
    <submittedName>
        <fullName evidence="2">DUF3397 family protein</fullName>
    </submittedName>
</protein>
<dbReference type="InterPro" id="IPR024515">
    <property type="entry name" value="DUF3397"/>
</dbReference>
<sequence>MIDFLAVFLGLFIAFPFLLWLFLFFLLRCFIKDTKRAFHWSVDITTVFAVLSVEVVMSVIWHRHFSWWLLFAFCMIAGLYTYTEWKRRENVAPRKLLKGVWRITFIIFMTADFIFITYGLVRSVLLGS</sequence>
<keyword evidence="3" id="KW-1185">Reference proteome</keyword>
<feature type="transmembrane region" description="Helical" evidence="1">
    <location>
        <begin position="38"/>
        <end position="59"/>
    </location>
</feature>
<evidence type="ECO:0000256" key="1">
    <source>
        <dbReference type="SAM" id="Phobius"/>
    </source>
</evidence>